<protein>
    <submittedName>
        <fullName evidence="2">Uncharacterized protein</fullName>
    </submittedName>
</protein>
<evidence type="ECO:0000313" key="3">
    <source>
        <dbReference type="Proteomes" id="UP000434957"/>
    </source>
</evidence>
<keyword evidence="3" id="KW-1185">Reference proteome</keyword>
<dbReference type="Proteomes" id="UP000434957">
    <property type="component" value="Unassembled WGS sequence"/>
</dbReference>
<dbReference type="AlphaFoldDB" id="A0A6A4D9N0"/>
<accession>A0A6A4D9N0</accession>
<feature type="region of interest" description="Disordered" evidence="1">
    <location>
        <begin position="29"/>
        <end position="70"/>
    </location>
</feature>
<sequence>MWKALEVGAACNEPQPGVPTCLRRAAAVGDAGEVDGEDRRSLGVNRQDAGEDRRDAGGPLVAGRSWSGTTRDHRTLRGCVVKAGQLDSDAGWILRL</sequence>
<organism evidence="2 3">
    <name type="scientific">Phytophthora rubi</name>
    <dbReference type="NCBI Taxonomy" id="129364"/>
    <lineage>
        <taxon>Eukaryota</taxon>
        <taxon>Sar</taxon>
        <taxon>Stramenopiles</taxon>
        <taxon>Oomycota</taxon>
        <taxon>Peronosporomycetes</taxon>
        <taxon>Peronosporales</taxon>
        <taxon>Peronosporaceae</taxon>
        <taxon>Phytophthora</taxon>
    </lineage>
</organism>
<evidence type="ECO:0000313" key="2">
    <source>
        <dbReference type="EMBL" id="KAE9304480.1"/>
    </source>
</evidence>
<comment type="caution">
    <text evidence="2">The sequence shown here is derived from an EMBL/GenBank/DDBJ whole genome shotgun (WGS) entry which is preliminary data.</text>
</comment>
<name>A0A6A4D9N0_9STRA</name>
<gene>
    <name evidence="2" type="ORF">PR003_g21740</name>
</gene>
<dbReference type="EMBL" id="QXFT01002071">
    <property type="protein sequence ID" value="KAE9304480.1"/>
    <property type="molecule type" value="Genomic_DNA"/>
</dbReference>
<proteinExistence type="predicted"/>
<reference evidence="2 3" key="1">
    <citation type="submission" date="2018-08" db="EMBL/GenBank/DDBJ databases">
        <title>Genomic investigation of the strawberry pathogen Phytophthora fragariae indicates pathogenicity is determined by transcriptional variation in three key races.</title>
        <authorList>
            <person name="Adams T.M."/>
            <person name="Armitage A.D."/>
            <person name="Sobczyk M.K."/>
            <person name="Bates H.J."/>
            <person name="Dunwell J.M."/>
            <person name="Nellist C.F."/>
            <person name="Harrison R.J."/>
        </authorList>
    </citation>
    <scope>NUCLEOTIDE SEQUENCE [LARGE SCALE GENOMIC DNA]</scope>
    <source>
        <strain evidence="2 3">SCRP333</strain>
    </source>
</reference>
<evidence type="ECO:0000256" key="1">
    <source>
        <dbReference type="SAM" id="MobiDB-lite"/>
    </source>
</evidence>